<reference evidence="2" key="1">
    <citation type="submission" date="2021-01" db="EMBL/GenBank/DDBJ databases">
        <authorList>
            <person name="Zahm M."/>
            <person name="Roques C."/>
            <person name="Cabau C."/>
            <person name="Klopp C."/>
            <person name="Donnadieu C."/>
            <person name="Jouanno E."/>
            <person name="Lampietro C."/>
            <person name="Louis A."/>
            <person name="Herpin A."/>
            <person name="Echchiki A."/>
            <person name="Berthelot C."/>
            <person name="Parey E."/>
            <person name="Roest-Crollius H."/>
            <person name="Braasch I."/>
            <person name="Postlethwait J."/>
            <person name="Bobe J."/>
            <person name="Montfort J."/>
            <person name="Bouchez O."/>
            <person name="Begum T."/>
            <person name="Mejri S."/>
            <person name="Adams A."/>
            <person name="Chen W.-J."/>
            <person name="Guiguen Y."/>
        </authorList>
    </citation>
    <scope>NUCLEOTIDE SEQUENCE</scope>
    <source>
        <tissue evidence="2">Blood</tissue>
    </source>
</reference>
<feature type="coiled-coil region" evidence="1">
    <location>
        <begin position="75"/>
        <end position="102"/>
    </location>
</feature>
<keyword evidence="1" id="KW-0175">Coiled coil</keyword>
<dbReference type="EMBL" id="JAERUA010000008">
    <property type="protein sequence ID" value="KAI1896738.1"/>
    <property type="molecule type" value="Genomic_DNA"/>
</dbReference>
<evidence type="ECO:0000256" key="1">
    <source>
        <dbReference type="SAM" id="Coils"/>
    </source>
</evidence>
<dbReference type="PANTHER" id="PTHR22545">
    <property type="entry name" value="CENTROSOMAL PROTEIN OF 95 KDA"/>
    <property type="match status" value="1"/>
</dbReference>
<keyword evidence="3" id="KW-1185">Reference proteome</keyword>
<proteinExistence type="predicted"/>
<dbReference type="PANTHER" id="PTHR22545:SF0">
    <property type="entry name" value="CENTROSOMAL PROTEIN OF 95 KDA"/>
    <property type="match status" value="1"/>
</dbReference>
<gene>
    <name evidence="2" type="ORF">AGOR_G00097890</name>
</gene>
<accession>A0A8T3DP55</accession>
<organism evidence="2 3">
    <name type="scientific">Albula goreensis</name>
    <dbReference type="NCBI Taxonomy" id="1534307"/>
    <lineage>
        <taxon>Eukaryota</taxon>
        <taxon>Metazoa</taxon>
        <taxon>Chordata</taxon>
        <taxon>Craniata</taxon>
        <taxon>Vertebrata</taxon>
        <taxon>Euteleostomi</taxon>
        <taxon>Actinopterygii</taxon>
        <taxon>Neopterygii</taxon>
        <taxon>Teleostei</taxon>
        <taxon>Albuliformes</taxon>
        <taxon>Albulidae</taxon>
        <taxon>Albula</taxon>
    </lineage>
</organism>
<evidence type="ECO:0000313" key="3">
    <source>
        <dbReference type="Proteomes" id="UP000829720"/>
    </source>
</evidence>
<dbReference type="GO" id="GO:0005813">
    <property type="term" value="C:centrosome"/>
    <property type="evidence" value="ECO:0007669"/>
    <property type="project" value="InterPro"/>
</dbReference>
<sequence>MRARMMRARTREERMFKQIFEEGIELQKARFREERAYAKELRQEHQRKHRDELESMENYYKNQFSLLAETLAQERHEIQVRKKAQEKALQKMKRELRSKMEREIGELQKIIIQNDDDDYFWDLEAERLRGKVQMASFQYSTSHLP</sequence>
<comment type="caution">
    <text evidence="2">The sequence shown here is derived from an EMBL/GenBank/DDBJ whole genome shotgun (WGS) entry which is preliminary data.</text>
</comment>
<dbReference type="Proteomes" id="UP000829720">
    <property type="component" value="Unassembled WGS sequence"/>
</dbReference>
<dbReference type="GO" id="GO:0000922">
    <property type="term" value="C:spindle pole"/>
    <property type="evidence" value="ECO:0007669"/>
    <property type="project" value="InterPro"/>
</dbReference>
<dbReference type="AlphaFoldDB" id="A0A8T3DP55"/>
<name>A0A8T3DP55_9TELE</name>
<dbReference type="InterPro" id="IPR026619">
    <property type="entry name" value="CEP95"/>
</dbReference>
<dbReference type="OrthoDB" id="545730at2759"/>
<protein>
    <submittedName>
        <fullName evidence="2">Uncharacterized protein</fullName>
    </submittedName>
</protein>
<evidence type="ECO:0000313" key="2">
    <source>
        <dbReference type="EMBL" id="KAI1896738.1"/>
    </source>
</evidence>